<dbReference type="GO" id="GO:0015112">
    <property type="term" value="F:nitrate transmembrane transporter activity"/>
    <property type="evidence" value="ECO:0007669"/>
    <property type="project" value="InterPro"/>
</dbReference>
<dbReference type="CDD" id="cd17341">
    <property type="entry name" value="MFS_NRT2_like"/>
    <property type="match status" value="1"/>
</dbReference>
<feature type="transmembrane region" description="Helical" evidence="8">
    <location>
        <begin position="105"/>
        <end position="125"/>
    </location>
</feature>
<dbReference type="GO" id="GO:0042128">
    <property type="term" value="P:nitrate assimilation"/>
    <property type="evidence" value="ECO:0007669"/>
    <property type="project" value="UniProtKB-KW"/>
</dbReference>
<protein>
    <submittedName>
        <fullName evidence="10">Major facilitator transporter</fullName>
    </submittedName>
</protein>
<dbReference type="eggNOG" id="COG2223">
    <property type="taxonomic scope" value="Bacteria"/>
</dbReference>
<keyword evidence="6" id="KW-0534">Nitrate assimilation</keyword>
<evidence type="ECO:0000256" key="2">
    <source>
        <dbReference type="ARBA" id="ARBA00008432"/>
    </source>
</evidence>
<feature type="transmembrane region" description="Helical" evidence="8">
    <location>
        <begin position="162"/>
        <end position="187"/>
    </location>
</feature>
<evidence type="ECO:0000256" key="7">
    <source>
        <dbReference type="ARBA" id="ARBA00023136"/>
    </source>
</evidence>
<comment type="subcellular location">
    <subcellularLocation>
        <location evidence="1">Cell membrane</location>
        <topology evidence="1">Multi-pass membrane protein</topology>
    </subcellularLocation>
</comment>
<evidence type="ECO:0000256" key="1">
    <source>
        <dbReference type="ARBA" id="ARBA00004651"/>
    </source>
</evidence>
<sequence length="399" mass="42510">MKLSDLKKSGHAPSLLSAFLYFDISFMIWVLLGALGAYITVDFGLSASQLGLIVAIPILAGSVFRIIVGILTDRYGPKKTAIGGMVITMVPLLWGWLFGNTISELVAIGILLGVAGASFSASLPLASRWYPPHMQGIAMGIAGAGNSGTLLATLFGPRLAEVFGWSGVMGLALIPLLLVMVSFVFMAKEPPNQPKPKPIKDYFLVFKEVDTWYFCLLYSVTFGGFVGLSSFLSYFFVSQYSLSGVRAGEFVTIVVAAGSFLRPVGGLIADKIGGATLLRMLFVGVAISMLAVSLLPPLLFVTIALFLGMGFLGMGNGAVFQLVPQRFEKEIGMVTGIVGAAGGIGGFFLPNLLGIMRDWTGSYSSGFLILSVVALLALGLLLWAQFSWKKEWKTAKKLA</sequence>
<feature type="transmembrane region" description="Helical" evidence="8">
    <location>
        <begin position="365"/>
        <end position="384"/>
    </location>
</feature>
<dbReference type="InterPro" id="IPR044772">
    <property type="entry name" value="NO3_transporter"/>
</dbReference>
<organism evidence="10 12">
    <name type="scientific">Alkalihalobacillus alcalophilus ATCC 27647 = CGMCC 1.3604</name>
    <dbReference type="NCBI Taxonomy" id="1218173"/>
    <lineage>
        <taxon>Bacteria</taxon>
        <taxon>Bacillati</taxon>
        <taxon>Bacillota</taxon>
        <taxon>Bacilli</taxon>
        <taxon>Bacillales</taxon>
        <taxon>Bacillaceae</taxon>
        <taxon>Alkalihalobacillus</taxon>
    </lineage>
</organism>
<evidence type="ECO:0000256" key="4">
    <source>
        <dbReference type="ARBA" id="ARBA00022692"/>
    </source>
</evidence>
<accession>A0A094YSU8</accession>
<feature type="transmembrane region" description="Helical" evidence="8">
    <location>
        <begin position="273"/>
        <end position="292"/>
    </location>
</feature>
<dbReference type="RefSeq" id="WP_003321400.1">
    <property type="nucleotide sequence ID" value="NZ_ALPT02000055.1"/>
</dbReference>
<evidence type="ECO:0000259" key="9">
    <source>
        <dbReference type="PROSITE" id="PS50850"/>
    </source>
</evidence>
<evidence type="ECO:0000256" key="5">
    <source>
        <dbReference type="ARBA" id="ARBA00022989"/>
    </source>
</evidence>
<dbReference type="Proteomes" id="UP000002754">
    <property type="component" value="Unassembled WGS sequence"/>
</dbReference>
<dbReference type="Gene3D" id="1.20.1250.20">
    <property type="entry name" value="MFS general substrate transporter like domains"/>
    <property type="match status" value="1"/>
</dbReference>
<keyword evidence="12" id="KW-1185">Reference proteome</keyword>
<dbReference type="Pfam" id="PF07690">
    <property type="entry name" value="MFS_1"/>
    <property type="match status" value="1"/>
</dbReference>
<evidence type="ECO:0000313" key="12">
    <source>
        <dbReference type="Proteomes" id="UP000002754"/>
    </source>
</evidence>
<evidence type="ECO:0000313" key="13">
    <source>
        <dbReference type="Proteomes" id="UP000297014"/>
    </source>
</evidence>
<keyword evidence="7 8" id="KW-0472">Membrane</keyword>
<reference evidence="11 13" key="2">
    <citation type="submission" date="2014-01" db="EMBL/GenBank/DDBJ databases">
        <title>Draft genome sequencing of Bacillus alcalophilus CGMCC 1.3604.</title>
        <authorList>
            <person name="Yang J."/>
            <person name="Diao L."/>
            <person name="Yang S."/>
        </authorList>
    </citation>
    <scope>NUCLEOTIDE SEQUENCE [LARGE SCALE GENOMIC DNA]</scope>
    <source>
        <strain evidence="11 13">CGMCC 1.3604</strain>
    </source>
</reference>
<dbReference type="InterPro" id="IPR011701">
    <property type="entry name" value="MFS"/>
</dbReference>
<dbReference type="PANTHER" id="PTHR23515">
    <property type="entry name" value="HIGH-AFFINITY NITRATE TRANSPORTER 2.3"/>
    <property type="match status" value="1"/>
</dbReference>
<keyword evidence="3" id="KW-0813">Transport</keyword>
<proteinExistence type="inferred from homology"/>
<name>A0A094YSU8_ALKAL</name>
<keyword evidence="5 8" id="KW-1133">Transmembrane helix</keyword>
<evidence type="ECO:0000256" key="3">
    <source>
        <dbReference type="ARBA" id="ARBA00022448"/>
    </source>
</evidence>
<feature type="transmembrane region" description="Helical" evidence="8">
    <location>
        <begin position="331"/>
        <end position="353"/>
    </location>
</feature>
<feature type="transmembrane region" description="Helical" evidence="8">
    <location>
        <begin position="298"/>
        <end position="319"/>
    </location>
</feature>
<dbReference type="InterPro" id="IPR020846">
    <property type="entry name" value="MFS_dom"/>
</dbReference>
<dbReference type="EMBL" id="ALPT02000055">
    <property type="protein sequence ID" value="KGA96562.1"/>
    <property type="molecule type" value="Genomic_DNA"/>
</dbReference>
<dbReference type="Proteomes" id="UP000297014">
    <property type="component" value="Unassembled WGS sequence"/>
</dbReference>
<dbReference type="STRING" id="1218173.BALCAV_0215385"/>
<comment type="caution">
    <text evidence="10">The sequence shown here is derived from an EMBL/GenBank/DDBJ whole genome shotgun (WGS) entry which is preliminary data.</text>
</comment>
<dbReference type="PROSITE" id="PS50850">
    <property type="entry name" value="MFS"/>
    <property type="match status" value="1"/>
</dbReference>
<evidence type="ECO:0000313" key="10">
    <source>
        <dbReference type="EMBL" id="KGA96562.1"/>
    </source>
</evidence>
<feature type="transmembrane region" description="Helical" evidence="8">
    <location>
        <begin position="137"/>
        <end position="156"/>
    </location>
</feature>
<dbReference type="GO" id="GO:0005886">
    <property type="term" value="C:plasma membrane"/>
    <property type="evidence" value="ECO:0007669"/>
    <property type="project" value="UniProtKB-SubCell"/>
</dbReference>
<reference evidence="10 12" key="1">
    <citation type="journal article" date="2014" name="Genome Announc.">
        <title>Draft Genome Sequence of Bacillus alcalophilus AV1934, a Classic Alkaliphile Isolated from Human Feces in 1934.</title>
        <authorList>
            <person name="Attie O."/>
            <person name="Jayaprakash A."/>
            <person name="Shah H."/>
            <person name="Paulsen I.T."/>
            <person name="Morino M."/>
            <person name="Takahashi Y."/>
            <person name="Narumi I."/>
            <person name="Sachidanandam R."/>
            <person name="Satoh K."/>
            <person name="Ito M."/>
            <person name="Krulwich T.A."/>
        </authorList>
    </citation>
    <scope>NUCLEOTIDE SEQUENCE [LARGE SCALE GENOMIC DNA]</scope>
    <source>
        <strain evidence="10 12">AV1934</strain>
    </source>
</reference>
<feature type="transmembrane region" description="Helical" evidence="8">
    <location>
        <begin position="47"/>
        <end position="68"/>
    </location>
</feature>
<feature type="transmembrane region" description="Helical" evidence="8">
    <location>
        <begin position="20"/>
        <end position="41"/>
    </location>
</feature>
<dbReference type="EMBL" id="JALP01000140">
    <property type="protein sequence ID" value="THG90517.1"/>
    <property type="molecule type" value="Genomic_DNA"/>
</dbReference>
<feature type="domain" description="Major facilitator superfamily (MFS) profile" evidence="9">
    <location>
        <begin position="13"/>
        <end position="389"/>
    </location>
</feature>
<dbReference type="InterPro" id="IPR036259">
    <property type="entry name" value="MFS_trans_sf"/>
</dbReference>
<evidence type="ECO:0000313" key="11">
    <source>
        <dbReference type="EMBL" id="THG90517.1"/>
    </source>
</evidence>
<comment type="similarity">
    <text evidence="2">Belongs to the major facilitator superfamily. Nitrate/nitrite porter (TC 2.A.1.8) family.</text>
</comment>
<keyword evidence="4 8" id="KW-0812">Transmembrane</keyword>
<dbReference type="SUPFAM" id="SSF103473">
    <property type="entry name" value="MFS general substrate transporter"/>
    <property type="match status" value="1"/>
</dbReference>
<evidence type="ECO:0000256" key="6">
    <source>
        <dbReference type="ARBA" id="ARBA00023063"/>
    </source>
</evidence>
<gene>
    <name evidence="11" type="ORF">AJ85_10295</name>
    <name evidence="10" type="ORF">BALCAV_0215385</name>
</gene>
<dbReference type="OrthoDB" id="9773404at2"/>
<evidence type="ECO:0000256" key="8">
    <source>
        <dbReference type="SAM" id="Phobius"/>
    </source>
</evidence>
<dbReference type="AlphaFoldDB" id="A0A094YSU8"/>
<feature type="transmembrane region" description="Helical" evidence="8">
    <location>
        <begin position="80"/>
        <end position="99"/>
    </location>
</feature>
<feature type="transmembrane region" description="Helical" evidence="8">
    <location>
        <begin position="212"/>
        <end position="237"/>
    </location>
</feature>